<sequence length="108" mass="12106">MVAPDASCLVLSQRQTRRVGCIGFVRALEDKDRMDASSSVRPAAVHRINGATRRAYDAAHPCSAILTRALLRMHRAKRRARGRKIVLALQKHKSEWPTSCGRHLCQPH</sequence>
<dbReference type="EMBL" id="KV918871">
    <property type="protein sequence ID" value="OSX76318.1"/>
    <property type="molecule type" value="Genomic_DNA"/>
</dbReference>
<proteinExistence type="predicted"/>
<dbReference type="AlphaFoldDB" id="A0A1X6P641"/>
<dbReference type="Proteomes" id="UP000218209">
    <property type="component" value="Unassembled WGS sequence"/>
</dbReference>
<accession>A0A1X6P641</accession>
<evidence type="ECO:0000313" key="2">
    <source>
        <dbReference type="Proteomes" id="UP000218209"/>
    </source>
</evidence>
<name>A0A1X6P641_PORUM</name>
<evidence type="ECO:0000313" key="1">
    <source>
        <dbReference type="EMBL" id="OSX76318.1"/>
    </source>
</evidence>
<protein>
    <submittedName>
        <fullName evidence="1">Uncharacterized protein</fullName>
    </submittedName>
</protein>
<reference evidence="1 2" key="1">
    <citation type="submission" date="2017-03" db="EMBL/GenBank/DDBJ databases">
        <title>WGS assembly of Porphyra umbilicalis.</title>
        <authorList>
            <person name="Brawley S.H."/>
            <person name="Blouin N.A."/>
            <person name="Ficko-Blean E."/>
            <person name="Wheeler G.L."/>
            <person name="Lohr M."/>
            <person name="Goodson H.V."/>
            <person name="Jenkins J.W."/>
            <person name="Blaby-Haas C.E."/>
            <person name="Helliwell K.E."/>
            <person name="Chan C."/>
            <person name="Marriage T."/>
            <person name="Bhattacharya D."/>
            <person name="Klein A.S."/>
            <person name="Badis Y."/>
            <person name="Brodie J."/>
            <person name="Cao Y."/>
            <person name="Collen J."/>
            <person name="Dittami S.M."/>
            <person name="Gachon C.M."/>
            <person name="Green B.R."/>
            <person name="Karpowicz S."/>
            <person name="Kim J.W."/>
            <person name="Kudahl U."/>
            <person name="Lin S."/>
            <person name="Michel G."/>
            <person name="Mittag M."/>
            <person name="Olson B.J."/>
            <person name="Pangilinan J."/>
            <person name="Peng Y."/>
            <person name="Qiu H."/>
            <person name="Shu S."/>
            <person name="Singer J.T."/>
            <person name="Smith A.G."/>
            <person name="Sprecher B.N."/>
            <person name="Wagner V."/>
            <person name="Wang W."/>
            <person name="Wang Z.-Y."/>
            <person name="Yan J."/>
            <person name="Yarish C."/>
            <person name="Zoeuner-Riek S."/>
            <person name="Zhuang Y."/>
            <person name="Zou Y."/>
            <person name="Lindquist E.A."/>
            <person name="Grimwood J."/>
            <person name="Barry K."/>
            <person name="Rokhsar D.S."/>
            <person name="Schmutz J."/>
            <person name="Stiller J.W."/>
            <person name="Grossman A.R."/>
            <person name="Prochnik S.E."/>
        </authorList>
    </citation>
    <scope>NUCLEOTIDE SEQUENCE [LARGE SCALE GENOMIC DNA]</scope>
    <source>
        <strain evidence="1">4086291</strain>
    </source>
</reference>
<organism evidence="1 2">
    <name type="scientific">Porphyra umbilicalis</name>
    <name type="common">Purple laver</name>
    <name type="synonym">Red alga</name>
    <dbReference type="NCBI Taxonomy" id="2786"/>
    <lineage>
        <taxon>Eukaryota</taxon>
        <taxon>Rhodophyta</taxon>
        <taxon>Bangiophyceae</taxon>
        <taxon>Bangiales</taxon>
        <taxon>Bangiaceae</taxon>
        <taxon>Porphyra</taxon>
    </lineage>
</organism>
<gene>
    <name evidence="1" type="ORF">BU14_0197s0014</name>
</gene>
<keyword evidence="2" id="KW-1185">Reference proteome</keyword>